<accession>A0ABT8F934</accession>
<dbReference type="Proteomes" id="UP001168552">
    <property type="component" value="Unassembled WGS sequence"/>
</dbReference>
<dbReference type="RefSeq" id="WP_320005520.1">
    <property type="nucleotide sequence ID" value="NZ_JAUHJS010000010.1"/>
</dbReference>
<comment type="caution">
    <text evidence="1">The sequence shown here is derived from an EMBL/GenBank/DDBJ whole genome shotgun (WGS) entry which is preliminary data.</text>
</comment>
<evidence type="ECO:0000313" key="1">
    <source>
        <dbReference type="EMBL" id="MDN4166981.1"/>
    </source>
</evidence>
<sequence>MNIPLANIGETRLTQEGEVWFSSGADLSMRYYPWRLLDGKIYPFVGVSFNTMKLLLEDAQLGERAEGFIATSALAGLSYSFKGWRINAEWMFLPKNDIDFYSNTRDKHRYELPNSYFSIGLVRHFDFTLGEEGPKRSGKTKALEEMLLGDGKLNSISVGFAPNGAHFLKSPSFSGDLRSLPNHKGSFNFEYSIGYLLHKQKLHFGLTYRTYSSNSISYGWEHVVRRQALSMEGFKFVANYHGFVPFVGLSLSAERWATGLFERDIQQDETVRSSIFSPGIIFGWDIQPSSVDSWVLRTNLRYYPNQKINDIQGKSSRVDQFEFNFIQFVFYPNRWWNVRQAKRSYEHG</sequence>
<organism evidence="1 2">
    <name type="scientific">Shiella aurantiaca</name>
    <dbReference type="NCBI Taxonomy" id="3058365"/>
    <lineage>
        <taxon>Bacteria</taxon>
        <taxon>Pseudomonadati</taxon>
        <taxon>Bacteroidota</taxon>
        <taxon>Cytophagia</taxon>
        <taxon>Cytophagales</taxon>
        <taxon>Shiellaceae</taxon>
        <taxon>Shiella</taxon>
    </lineage>
</organism>
<name>A0ABT8F934_9BACT</name>
<protein>
    <submittedName>
        <fullName evidence="1">Uncharacterized protein</fullName>
    </submittedName>
</protein>
<keyword evidence="2" id="KW-1185">Reference proteome</keyword>
<proteinExistence type="predicted"/>
<reference evidence="1" key="1">
    <citation type="submission" date="2023-06" db="EMBL/GenBank/DDBJ databases">
        <title>Cytophagales bacterium Strain LB-30, isolated from soil.</title>
        <authorList>
            <person name="Liu B."/>
        </authorList>
    </citation>
    <scope>NUCLEOTIDE SEQUENCE</scope>
    <source>
        <strain evidence="1">LB-30</strain>
    </source>
</reference>
<gene>
    <name evidence="1" type="ORF">QWY31_15830</name>
</gene>
<evidence type="ECO:0000313" key="2">
    <source>
        <dbReference type="Proteomes" id="UP001168552"/>
    </source>
</evidence>
<dbReference type="EMBL" id="JAUHJS010000010">
    <property type="protein sequence ID" value="MDN4166981.1"/>
    <property type="molecule type" value="Genomic_DNA"/>
</dbReference>